<sequence length="77" mass="8742">MTLAPFWESSSLPHLIEITLQDTIASLNYSPNSESKYITIRMTFEGAIAHNRESRSQGWIFILSGMELDPGDRQLID</sequence>
<evidence type="ECO:0000313" key="1">
    <source>
        <dbReference type="EMBL" id="MCT7977105.1"/>
    </source>
</evidence>
<keyword evidence="2" id="KW-1185">Reference proteome</keyword>
<proteinExistence type="predicted"/>
<reference evidence="1 2" key="1">
    <citation type="journal article" date="2022" name="Front. Microbiol.">
        <title>High genomic differentiation and limited gene flow indicate recent cryptic speciation within the genus Laspinema (cyanobacteria).</title>
        <authorList>
            <person name="Stanojkovic A."/>
            <person name="Skoupy S."/>
            <person name="Skaloud P."/>
            <person name="Dvorak P."/>
        </authorList>
    </citation>
    <scope>NUCLEOTIDE SEQUENCE [LARGE SCALE GENOMIC DNA]</scope>
    <source>
        <strain evidence="1 2">D3b</strain>
    </source>
</reference>
<dbReference type="Proteomes" id="UP001525961">
    <property type="component" value="Unassembled WGS sequence"/>
</dbReference>
<gene>
    <name evidence="1" type="ORF">NG792_05110</name>
</gene>
<accession>A0ABT2N6V6</accession>
<evidence type="ECO:0000313" key="2">
    <source>
        <dbReference type="Proteomes" id="UP001525961"/>
    </source>
</evidence>
<dbReference type="EMBL" id="JAMXFA010000005">
    <property type="protein sequence ID" value="MCT7977105.1"/>
    <property type="molecule type" value="Genomic_DNA"/>
</dbReference>
<name>A0ABT2N6V6_9CYAN</name>
<organism evidence="1 2">
    <name type="scientific">Laspinema olomoucense D3b</name>
    <dbReference type="NCBI Taxonomy" id="2953688"/>
    <lineage>
        <taxon>Bacteria</taxon>
        <taxon>Bacillati</taxon>
        <taxon>Cyanobacteriota</taxon>
        <taxon>Cyanophyceae</taxon>
        <taxon>Oscillatoriophycideae</taxon>
        <taxon>Oscillatoriales</taxon>
        <taxon>Laspinemataceae</taxon>
        <taxon>Laspinema</taxon>
        <taxon>Laspinema olomoucense</taxon>
    </lineage>
</organism>
<protein>
    <submittedName>
        <fullName evidence="1">Uncharacterized protein</fullName>
    </submittedName>
</protein>
<comment type="caution">
    <text evidence="1">The sequence shown here is derived from an EMBL/GenBank/DDBJ whole genome shotgun (WGS) entry which is preliminary data.</text>
</comment>